<protein>
    <recommendedName>
        <fullName evidence="1">Calcineurin-like phosphoesterase domain-containing protein</fullName>
    </recommendedName>
</protein>
<gene>
    <name evidence="2" type="ordered locus">CFU_1840</name>
</gene>
<dbReference type="STRING" id="1005048.CFU_1840"/>
<dbReference type="PANTHER" id="PTHR43143:SF6">
    <property type="entry name" value="BLL3016 PROTEIN"/>
    <property type="match status" value="1"/>
</dbReference>
<evidence type="ECO:0000259" key="1">
    <source>
        <dbReference type="Pfam" id="PF00149"/>
    </source>
</evidence>
<reference evidence="3" key="6">
    <citation type="submission" date="2011-05" db="EMBL/GenBank/DDBJ databases">
        <title>Complete sequence of Collimonas fungivorans Ter331.</title>
        <authorList>
            <person name="Leveau J.H."/>
        </authorList>
    </citation>
    <scope>NUCLEOTIDE SEQUENCE [LARGE SCALE GENOMIC DNA]</scope>
    <source>
        <strain evidence="3">Ter331</strain>
    </source>
</reference>
<reference evidence="2 3" key="4">
    <citation type="journal article" date="2010" name="Environ. Microbiol.">
        <title>The bacterial genus Collimonas: mycophagy, weathering and other adaptive solutions to life in oligotrophic soil environments.</title>
        <authorList>
            <person name="Leveau J.H."/>
            <person name="Uroz S."/>
            <person name="de Boer W."/>
        </authorList>
    </citation>
    <scope>NUCLEOTIDE SEQUENCE [LARGE SCALE GENOMIC DNA]</scope>
    <source>
        <strain evidence="2 3">Ter331</strain>
    </source>
</reference>
<feature type="domain" description="Calcineurin-like phosphoesterase" evidence="1">
    <location>
        <begin position="56"/>
        <end position="243"/>
    </location>
</feature>
<sequence>MIAITKVTTGDIMDHAIKRRSFLKLAGLGGAIYVSGLSGWASAAATAGSAYQDFFFVQLSDTHWGFEGAPNPDAHGTLQKAVKAVNSLEQQPDFIVFTGDLTHTTDDPQERRKRLREFKEIVADLKVKDVRFMPGEHDASLDNGAAYQEFFGKTHYSFEHKGVHFIVLDNVSDPAGSIGEAQLAWLAAELQPLPADANIVVFTHRPLFDLYPQWDWATRDGAKAVELLMPHANVTVFYGHIHQEHHHMTGHIAHHAAKSLIFPLPAPGSQPKRTPLAWDDAYPYRGLGYREIEAEAAPKTDFKIVELPLQKG</sequence>
<dbReference type="HOGENOM" id="CLU_056914_0_0_4"/>
<reference evidence="2 3" key="1">
    <citation type="journal article" date="2004" name="Environ. Microbiol.">
        <title>Phylogeny-function analysis of (meta)genomic libraries: screening for expression of ribosomal RNA genes by large-insert library fluorescent in situ hybridization (LIL-FISH).</title>
        <authorList>
            <person name="Leveau J.H."/>
            <person name="Gerards S."/>
            <person name="de Boer W."/>
            <person name="van Veen J.A."/>
        </authorList>
    </citation>
    <scope>NUCLEOTIDE SEQUENCE [LARGE SCALE GENOMIC DNA]</scope>
    <source>
        <strain evidence="2 3">Ter331</strain>
    </source>
</reference>
<dbReference type="KEGG" id="cfu:CFU_1840"/>
<keyword evidence="3" id="KW-1185">Reference proteome</keyword>
<organism evidence="2 3">
    <name type="scientific">Collimonas fungivorans (strain Ter331)</name>
    <dbReference type="NCBI Taxonomy" id="1005048"/>
    <lineage>
        <taxon>Bacteria</taxon>
        <taxon>Pseudomonadati</taxon>
        <taxon>Pseudomonadota</taxon>
        <taxon>Betaproteobacteria</taxon>
        <taxon>Burkholderiales</taxon>
        <taxon>Oxalobacteraceae</taxon>
        <taxon>Collimonas</taxon>
    </lineage>
</organism>
<name>G0AGQ9_COLFT</name>
<reference evidence="2 3" key="3">
    <citation type="journal article" date="2008" name="FEMS Microbiol. Ecol.">
        <title>Identification and characterization of genes underlying chitinolysis in Collimonas fungivorans Ter331.</title>
        <authorList>
            <person name="Fritsche K."/>
            <person name="de Boer W."/>
            <person name="Gerards S."/>
            <person name="van den Berg M."/>
            <person name="van Veen J.A."/>
            <person name="Leveau J.H."/>
        </authorList>
    </citation>
    <scope>NUCLEOTIDE SEQUENCE [LARGE SCALE GENOMIC DNA]</scope>
    <source>
        <strain evidence="2 3">Ter331</strain>
    </source>
</reference>
<dbReference type="Gene3D" id="3.60.21.10">
    <property type="match status" value="1"/>
</dbReference>
<proteinExistence type="predicted"/>
<dbReference type="Proteomes" id="UP000008392">
    <property type="component" value="Chromosome"/>
</dbReference>
<dbReference type="InterPro" id="IPR029052">
    <property type="entry name" value="Metallo-depent_PP-like"/>
</dbReference>
<accession>G0AGQ9</accession>
<dbReference type="AlphaFoldDB" id="G0AGQ9"/>
<reference evidence="2 3" key="5">
    <citation type="journal article" date="2011" name="ISME J.">
        <title>Dual transcriptional profiling of a bacterial/fungal confrontation: Collimonas fungivorans versus Aspergillus niger.</title>
        <authorList>
            <person name="Mela F."/>
            <person name="Fritsche K."/>
            <person name="de Boer W."/>
            <person name="van Veen J.A."/>
            <person name="de Graaff L.H."/>
            <person name="van den Berg M."/>
            <person name="Leveau J.H."/>
        </authorList>
    </citation>
    <scope>NUCLEOTIDE SEQUENCE [LARGE SCALE GENOMIC DNA]</scope>
    <source>
        <strain evidence="2 3">Ter331</strain>
    </source>
</reference>
<reference evidence="2 3" key="2">
    <citation type="journal article" date="2006" name="J. Microbiol. Methods">
        <title>Genomic flank-sequencing of plasposon insertion sites for rapid identification of functional genes.</title>
        <authorList>
            <person name="Leveau J.H."/>
            <person name="Gerards S."/>
            <person name="Fritsche K."/>
            <person name="Zondag G."/>
            <person name="van Veen J.A."/>
        </authorList>
    </citation>
    <scope>NUCLEOTIDE SEQUENCE [LARGE SCALE GENOMIC DNA]</scope>
    <source>
        <strain evidence="2 3">Ter331</strain>
    </source>
</reference>
<evidence type="ECO:0000313" key="2">
    <source>
        <dbReference type="EMBL" id="AEK61672.1"/>
    </source>
</evidence>
<evidence type="ECO:0000313" key="3">
    <source>
        <dbReference type="Proteomes" id="UP000008392"/>
    </source>
</evidence>
<dbReference type="EMBL" id="CP002745">
    <property type="protein sequence ID" value="AEK61672.1"/>
    <property type="molecule type" value="Genomic_DNA"/>
</dbReference>
<dbReference type="eggNOG" id="COG1409">
    <property type="taxonomic scope" value="Bacteria"/>
</dbReference>
<dbReference type="InterPro" id="IPR051918">
    <property type="entry name" value="STPP_CPPED1"/>
</dbReference>
<dbReference type="InterPro" id="IPR004843">
    <property type="entry name" value="Calcineurin-like_PHP"/>
</dbReference>
<dbReference type="GO" id="GO:0016787">
    <property type="term" value="F:hydrolase activity"/>
    <property type="evidence" value="ECO:0007669"/>
    <property type="project" value="InterPro"/>
</dbReference>
<dbReference type="Pfam" id="PF00149">
    <property type="entry name" value="Metallophos"/>
    <property type="match status" value="1"/>
</dbReference>
<dbReference type="PROSITE" id="PS51318">
    <property type="entry name" value="TAT"/>
    <property type="match status" value="1"/>
</dbReference>
<dbReference type="InterPro" id="IPR006311">
    <property type="entry name" value="TAT_signal"/>
</dbReference>
<dbReference type="PANTHER" id="PTHR43143">
    <property type="entry name" value="METALLOPHOSPHOESTERASE, CALCINEURIN SUPERFAMILY"/>
    <property type="match status" value="1"/>
</dbReference>
<dbReference type="SUPFAM" id="SSF56300">
    <property type="entry name" value="Metallo-dependent phosphatases"/>
    <property type="match status" value="1"/>
</dbReference>